<accession>A0A8J2QJS1</accession>
<evidence type="ECO:0000256" key="7">
    <source>
        <dbReference type="PIRNR" id="PIRNR000862"/>
    </source>
</evidence>
<dbReference type="GO" id="GO:0016788">
    <property type="term" value="F:hydrolase activity, acting on ester bonds"/>
    <property type="evidence" value="ECO:0007669"/>
    <property type="project" value="InterPro"/>
</dbReference>
<dbReference type="InterPro" id="IPR025483">
    <property type="entry name" value="Lipase_euk"/>
</dbReference>
<evidence type="ECO:0000313" key="11">
    <source>
        <dbReference type="Proteomes" id="UP000789524"/>
    </source>
</evidence>
<keyword evidence="3 7" id="KW-0378">Hydrolase</keyword>
<feature type="domain" description="Partial AB-hydrolase lipase" evidence="9">
    <location>
        <begin position="42"/>
        <end position="91"/>
    </location>
</feature>
<proteinExistence type="inferred from homology"/>
<evidence type="ECO:0000256" key="3">
    <source>
        <dbReference type="ARBA" id="ARBA00022801"/>
    </source>
</evidence>
<dbReference type="AlphaFoldDB" id="A0A8J2QJS1"/>
<organism evidence="10 11">
    <name type="scientific">Danaus chrysippus</name>
    <name type="common">African queen</name>
    <dbReference type="NCBI Taxonomy" id="151541"/>
    <lineage>
        <taxon>Eukaryota</taxon>
        <taxon>Metazoa</taxon>
        <taxon>Ecdysozoa</taxon>
        <taxon>Arthropoda</taxon>
        <taxon>Hexapoda</taxon>
        <taxon>Insecta</taxon>
        <taxon>Pterygota</taxon>
        <taxon>Neoptera</taxon>
        <taxon>Endopterygota</taxon>
        <taxon>Lepidoptera</taxon>
        <taxon>Glossata</taxon>
        <taxon>Ditrysia</taxon>
        <taxon>Papilionoidea</taxon>
        <taxon>Nymphalidae</taxon>
        <taxon>Danainae</taxon>
        <taxon>Danaini</taxon>
        <taxon>Danaina</taxon>
        <taxon>Danaus</taxon>
        <taxon>Anosia</taxon>
    </lineage>
</organism>
<dbReference type="SUPFAM" id="SSF53474">
    <property type="entry name" value="alpha/beta-Hydrolases"/>
    <property type="match status" value="1"/>
</dbReference>
<name>A0A8J2QJS1_9NEOP</name>
<keyword evidence="5" id="KW-0443">Lipid metabolism</keyword>
<evidence type="ECO:0000313" key="10">
    <source>
        <dbReference type="EMBL" id="CAG9562217.1"/>
    </source>
</evidence>
<evidence type="ECO:0000256" key="8">
    <source>
        <dbReference type="PIRSR" id="PIRSR000862-1"/>
    </source>
</evidence>
<evidence type="ECO:0000256" key="2">
    <source>
        <dbReference type="ARBA" id="ARBA00022729"/>
    </source>
</evidence>
<comment type="similarity">
    <text evidence="1 7">Belongs to the AB hydrolase superfamily. Lipase family.</text>
</comment>
<comment type="caution">
    <text evidence="10">The sequence shown here is derived from an EMBL/GenBank/DDBJ whole genome shotgun (WGS) entry which is preliminary data.</text>
</comment>
<dbReference type="Pfam" id="PF04083">
    <property type="entry name" value="Abhydro_lipase"/>
    <property type="match status" value="1"/>
</dbReference>
<feature type="active site" description="Charge relay system" evidence="8">
    <location>
        <position position="374"/>
    </location>
</feature>
<dbReference type="InterPro" id="IPR006693">
    <property type="entry name" value="AB_hydrolase_lipase"/>
</dbReference>
<dbReference type="Gene3D" id="3.40.50.1820">
    <property type="entry name" value="alpha/beta hydrolase"/>
    <property type="match status" value="1"/>
</dbReference>
<dbReference type="EMBL" id="CAKASE010000047">
    <property type="protein sequence ID" value="CAG9562217.1"/>
    <property type="molecule type" value="Genomic_DNA"/>
</dbReference>
<dbReference type="PIRSF" id="PIRSF000862">
    <property type="entry name" value="Steryl_ester_lip"/>
    <property type="match status" value="1"/>
</dbReference>
<feature type="active site" description="Charge relay system" evidence="8">
    <location>
        <position position="343"/>
    </location>
</feature>
<dbReference type="InterPro" id="IPR029058">
    <property type="entry name" value="AB_hydrolase_fold"/>
</dbReference>
<evidence type="ECO:0000256" key="4">
    <source>
        <dbReference type="ARBA" id="ARBA00022963"/>
    </source>
</evidence>
<protein>
    <recommendedName>
        <fullName evidence="7">Lipase</fullName>
    </recommendedName>
</protein>
<gene>
    <name evidence="10" type="ORF">DCHRY22_LOCUS3586</name>
</gene>
<sequence>MIIEKIKLYVLTTISTVWCSHITLDKKLFIHEDATLDFFGLASKYGHPPIQYDVTTEDGYILTLFRIPGKSRIPILLMHGILDSADTFLLRGKDSMGITLANLGYDLWIGNCRGNRYSRRHVYFDPSKDRTFWDFSFHEMGYYDLPALIDRILNETGSSSLIAIGHSQGTTIFYVLGSTRPEYNSKVNVMISLAPVCYLHNTTSPLLKLLINTLPLVNDILNNLNIHLDEFFGYNSNETAFLRSWCHHPSIADLCMTAGFFQVLGYDPKEFELEFFNVFIHHLPSGTSMKDFLHYIQVENSRQFQWYNYGSDKNMIVYNSTIPPVYDLSKVTMPVALIAAKNDPLSTLANVDLLRRRLANVVYYFVNPRRRFNHGDHIWARNMKVNSIPNVMRVLSKYNSPDNVKQSSTTDNKEKI</sequence>
<keyword evidence="6" id="KW-0325">Glycoprotein</keyword>
<evidence type="ECO:0000256" key="5">
    <source>
        <dbReference type="ARBA" id="ARBA00023098"/>
    </source>
</evidence>
<keyword evidence="11" id="KW-1185">Reference proteome</keyword>
<dbReference type="Proteomes" id="UP000789524">
    <property type="component" value="Unassembled WGS sequence"/>
</dbReference>
<dbReference type="GO" id="GO:0016042">
    <property type="term" value="P:lipid catabolic process"/>
    <property type="evidence" value="ECO:0007669"/>
    <property type="project" value="UniProtKB-KW"/>
</dbReference>
<feature type="active site" description="Nucleophile" evidence="8">
    <location>
        <position position="167"/>
    </location>
</feature>
<reference evidence="10" key="1">
    <citation type="submission" date="2021-09" db="EMBL/GenBank/DDBJ databases">
        <authorList>
            <person name="Martin H S."/>
        </authorList>
    </citation>
    <scope>NUCLEOTIDE SEQUENCE</scope>
</reference>
<dbReference type="PANTHER" id="PTHR11005">
    <property type="entry name" value="LYSOSOMAL ACID LIPASE-RELATED"/>
    <property type="match status" value="1"/>
</dbReference>
<dbReference type="OrthoDB" id="9974421at2759"/>
<keyword evidence="4 7" id="KW-0442">Lipid degradation</keyword>
<evidence type="ECO:0000259" key="9">
    <source>
        <dbReference type="Pfam" id="PF04083"/>
    </source>
</evidence>
<dbReference type="FunFam" id="3.40.50.1820:FF:000057">
    <property type="entry name" value="Lipase"/>
    <property type="match status" value="1"/>
</dbReference>
<evidence type="ECO:0000256" key="6">
    <source>
        <dbReference type="ARBA" id="ARBA00023180"/>
    </source>
</evidence>
<evidence type="ECO:0000256" key="1">
    <source>
        <dbReference type="ARBA" id="ARBA00010701"/>
    </source>
</evidence>
<keyword evidence="2" id="KW-0732">Signal</keyword>